<accession>A0A2I6SRZ7</accession>
<sequence length="191" mass="23459">MRLVFNYYKKELISFLNINNCIKKTNQMISLESFKKFNIWIIKYIYFIKTDKYYLILNINKILLILLLIYIFNFNLNFYNIIFNLNLINFIRDKLNKKVLNFYILIKMQIFLTEILDIFIFLGRSLNRKDINKKYICYVNSLFKKIFYILIQINLLYELKHLINKRKKNKCELKSSVSEILNLSKFKNFNF</sequence>
<keyword evidence="1" id="KW-0812">Transmembrane</keyword>
<reference evidence="2" key="1">
    <citation type="submission" date="2017-07" db="EMBL/GenBank/DDBJ databases">
        <title>Mitochondrial genome of Vannella croatica (Amoebozoa, Discosea, Vannellida).</title>
        <authorList>
            <person name="Natalya B."/>
            <person name="Elena N."/>
            <person name="Olja M."/>
            <person name="Anna G."/>
            <person name="Oksana K."/>
            <person name="Alexander K."/>
            <person name="Alexey M."/>
            <person name="Dmitrii P."/>
            <person name="Alexey S."/>
        </authorList>
    </citation>
    <scope>NUCLEOTIDE SEQUENCE</scope>
</reference>
<protein>
    <submittedName>
        <fullName evidence="2">Uncharacterized protein</fullName>
    </submittedName>
</protein>
<gene>
    <name evidence="2" type="primary">ORF4</name>
</gene>
<keyword evidence="1" id="KW-1133">Transmembrane helix</keyword>
<keyword evidence="1" id="KW-0472">Membrane</keyword>
<evidence type="ECO:0000256" key="1">
    <source>
        <dbReference type="SAM" id="Phobius"/>
    </source>
</evidence>
<name>A0A2I6SRZ7_9EUKA</name>
<geneLocation type="mitochondrion" evidence="2"/>
<organism evidence="2">
    <name type="scientific">Vannella croatica</name>
    <dbReference type="NCBI Taxonomy" id="1778588"/>
    <lineage>
        <taxon>Eukaryota</taxon>
        <taxon>Amoebozoa</taxon>
        <taxon>Discosea</taxon>
        <taxon>Flabellinia</taxon>
        <taxon>Vannellidae</taxon>
        <taxon>Vannella</taxon>
    </lineage>
</organism>
<dbReference type="AlphaFoldDB" id="A0A2I6SRZ7"/>
<keyword evidence="2" id="KW-0496">Mitochondrion</keyword>
<feature type="transmembrane region" description="Helical" evidence="1">
    <location>
        <begin position="62"/>
        <end position="82"/>
    </location>
</feature>
<feature type="transmembrane region" description="Helical" evidence="1">
    <location>
        <begin position="135"/>
        <end position="157"/>
    </location>
</feature>
<evidence type="ECO:0000313" key="2">
    <source>
        <dbReference type="EMBL" id="AUO29185.1"/>
    </source>
</evidence>
<proteinExistence type="predicted"/>
<feature type="transmembrane region" description="Helical" evidence="1">
    <location>
        <begin position="102"/>
        <end position="123"/>
    </location>
</feature>
<dbReference type="EMBL" id="MF508648">
    <property type="protein sequence ID" value="AUO29185.1"/>
    <property type="molecule type" value="Genomic_DNA"/>
</dbReference>